<feature type="active site" description="Charge relay system" evidence="1">
    <location>
        <position position="538"/>
    </location>
</feature>
<dbReference type="InterPro" id="IPR034074">
    <property type="entry name" value="Y4bN_pept_dom"/>
</dbReference>
<dbReference type="RefSeq" id="WP_170138224.1">
    <property type="nucleotide sequence ID" value="NZ_QPJT01000029.1"/>
</dbReference>
<dbReference type="InterPro" id="IPR036852">
    <property type="entry name" value="Peptidase_S8/S53_dom_sf"/>
</dbReference>
<accession>A0A369AM15</accession>
<keyword evidence="4" id="KW-1185">Reference proteome</keyword>
<comment type="similarity">
    <text evidence="1">Belongs to the peptidase S8 family.</text>
</comment>
<dbReference type="SUPFAM" id="SSF52743">
    <property type="entry name" value="Subtilisin-like"/>
    <property type="match status" value="1"/>
</dbReference>
<sequence>MTDERYSAKKVRFRQRDYRNDKVPSSIPEPAKWIYENKKNISDHLKKLMFQVNHLLKNYIPQKVVQMGEEEIPVPVIIRMHDRKLAKSHRPDSILNEIGSKIISIHGLGEYIIGVSSNTLEEFFDLLNNLLPEIPSHRENWIYNKNDKNGIPRPSIISERLNEYELLHELTSITDILEYSTKDVLIDMTTTNYYDAEQDGQIKVRFFNYGSNKLDNLALTSFIKQFQDLGIRKSKIQKLSYSKKFNTYIVPYISEKITAQMANFPGVEHISTYLKFQNLTTNPSLSDNKIDVITPKEGVSYPKVAIVDSGISPDNIYLKPWVTQQESFVLQDRQNNYHGDFIGGLLVYGHIINPELKEIVDSGVKILDIVVIPDPEKETIRENELIASLIDALDLHSEDYRVWNLSLGTKCLCASIVSDFTAAMDELQDTYKVIFIMAAGNYETLRDNWPVNDFFEDDEDRICIPADSVRAVTVGSIAMMHDDSTLVTTGNIAPYSRRGPGVGLSIKPEVVHFSGNPPTFPIKSINSVGKIIGDYGTSFSTPMISSILAEYFELYPNELSCNLARALLVHSAVHPITNKRVSLANDHYFYGFGIPKRLQNVLYGNEHEITLIYEGRLNYREGINWIKVADFPFPQSLELEDKKIRGEIIVTIAYEPNLIPYLGSQYCRCNIDLKLRSLVNGTLNTISKGCSAKEMDVEEQWEKNQMTKLLKWSSIKQIYFSSLRGTKGSSEISLELSPTWRDIDERQEIPFAVVITIRDPKKIAPVYSDVTKLLLQSFQSTDVNIKYIPVRTGLIKTI</sequence>
<dbReference type="CDD" id="cd04847">
    <property type="entry name" value="Peptidases_S8_Subtilisin_like_2"/>
    <property type="match status" value="1"/>
</dbReference>
<dbReference type="GO" id="GO:0006508">
    <property type="term" value="P:proteolysis"/>
    <property type="evidence" value="ECO:0007669"/>
    <property type="project" value="UniProtKB-KW"/>
</dbReference>
<dbReference type="EMBL" id="QPJT01000029">
    <property type="protein sequence ID" value="RCX10432.1"/>
    <property type="molecule type" value="Genomic_DNA"/>
</dbReference>
<dbReference type="Pfam" id="PF00082">
    <property type="entry name" value="Peptidase_S8"/>
    <property type="match status" value="1"/>
</dbReference>
<feature type="active site" description="Charge relay system" evidence="1">
    <location>
        <position position="338"/>
    </location>
</feature>
<comment type="caution">
    <text evidence="3">The sequence shown here is derived from an EMBL/GenBank/DDBJ whole genome shotgun (WGS) entry which is preliminary data.</text>
</comment>
<dbReference type="Gene3D" id="3.40.50.200">
    <property type="entry name" value="Peptidase S8/S53 domain"/>
    <property type="match status" value="1"/>
</dbReference>
<evidence type="ECO:0000313" key="4">
    <source>
        <dbReference type="Proteomes" id="UP000253034"/>
    </source>
</evidence>
<evidence type="ECO:0000259" key="2">
    <source>
        <dbReference type="Pfam" id="PF00082"/>
    </source>
</evidence>
<feature type="domain" description="Peptidase S8/S53" evidence="2">
    <location>
        <begin position="302"/>
        <end position="593"/>
    </location>
</feature>
<dbReference type="InterPro" id="IPR000209">
    <property type="entry name" value="Peptidase_S8/S53_dom"/>
</dbReference>
<keyword evidence="1" id="KW-0645">Protease</keyword>
<keyword evidence="1" id="KW-0378">Hydrolase</keyword>
<dbReference type="GO" id="GO:0004252">
    <property type="term" value="F:serine-type endopeptidase activity"/>
    <property type="evidence" value="ECO:0007669"/>
    <property type="project" value="UniProtKB-UniRule"/>
</dbReference>
<keyword evidence="1" id="KW-0720">Serine protease</keyword>
<evidence type="ECO:0000313" key="3">
    <source>
        <dbReference type="EMBL" id="RCX10432.1"/>
    </source>
</evidence>
<reference evidence="3 4" key="1">
    <citation type="submission" date="2018-07" db="EMBL/GenBank/DDBJ databases">
        <title>Genomic Encyclopedia of Type Strains, Phase IV (KMG-IV): sequencing the most valuable type-strain genomes for metagenomic binning, comparative biology and taxonomic classification.</title>
        <authorList>
            <person name="Goeker M."/>
        </authorList>
    </citation>
    <scope>NUCLEOTIDE SEQUENCE [LARGE SCALE GENOMIC DNA]</scope>
    <source>
        <strain evidence="3 4">DSM 27016</strain>
    </source>
</reference>
<organism evidence="3 4">
    <name type="scientific">Anaerobacterium chartisolvens</name>
    <dbReference type="NCBI Taxonomy" id="1297424"/>
    <lineage>
        <taxon>Bacteria</taxon>
        <taxon>Bacillati</taxon>
        <taxon>Bacillota</taxon>
        <taxon>Clostridia</taxon>
        <taxon>Eubacteriales</taxon>
        <taxon>Oscillospiraceae</taxon>
        <taxon>Anaerobacterium</taxon>
    </lineage>
</organism>
<gene>
    <name evidence="3" type="ORF">DFR58_12924</name>
</gene>
<evidence type="ECO:0000256" key="1">
    <source>
        <dbReference type="PROSITE-ProRule" id="PRU01240"/>
    </source>
</evidence>
<dbReference type="PROSITE" id="PS51892">
    <property type="entry name" value="SUBTILASE"/>
    <property type="match status" value="1"/>
</dbReference>
<proteinExistence type="inferred from homology"/>
<dbReference type="AlphaFoldDB" id="A0A369AM15"/>
<dbReference type="Proteomes" id="UP000253034">
    <property type="component" value="Unassembled WGS sequence"/>
</dbReference>
<feature type="active site" description="Charge relay system" evidence="1">
    <location>
        <position position="308"/>
    </location>
</feature>
<name>A0A369AM15_9FIRM</name>
<protein>
    <submittedName>
        <fullName evidence="3">Subtilase family protein</fullName>
    </submittedName>
</protein>